<feature type="transmembrane region" description="Helical" evidence="5">
    <location>
        <begin position="173"/>
        <end position="191"/>
    </location>
</feature>
<proteinExistence type="predicted"/>
<dbReference type="STRING" id="1798682.A3C15_04285"/>
<dbReference type="InterPro" id="IPR007016">
    <property type="entry name" value="O-antigen_ligase-rel_domated"/>
</dbReference>
<dbReference type="InterPro" id="IPR051533">
    <property type="entry name" value="WaaL-like"/>
</dbReference>
<dbReference type="EMBL" id="MFQD01000036">
    <property type="protein sequence ID" value="OGH67730.1"/>
    <property type="molecule type" value="Genomic_DNA"/>
</dbReference>
<feature type="transmembrane region" description="Helical" evidence="5">
    <location>
        <begin position="105"/>
        <end position="125"/>
    </location>
</feature>
<comment type="caution">
    <text evidence="7">The sequence shown here is derived from an EMBL/GenBank/DDBJ whole genome shotgun (WGS) entry which is preliminary data.</text>
</comment>
<feature type="domain" description="O-antigen ligase-related" evidence="6">
    <location>
        <begin position="204"/>
        <end position="364"/>
    </location>
</feature>
<keyword evidence="3 5" id="KW-1133">Transmembrane helix</keyword>
<feature type="transmembrane region" description="Helical" evidence="5">
    <location>
        <begin position="444"/>
        <end position="465"/>
    </location>
</feature>
<evidence type="ECO:0000256" key="3">
    <source>
        <dbReference type="ARBA" id="ARBA00022989"/>
    </source>
</evidence>
<feature type="transmembrane region" description="Helical" evidence="5">
    <location>
        <begin position="12"/>
        <end position="36"/>
    </location>
</feature>
<feature type="transmembrane region" description="Helical" evidence="5">
    <location>
        <begin position="72"/>
        <end position="90"/>
    </location>
</feature>
<dbReference type="GO" id="GO:0016020">
    <property type="term" value="C:membrane"/>
    <property type="evidence" value="ECO:0007669"/>
    <property type="project" value="UniProtKB-SubCell"/>
</dbReference>
<protein>
    <recommendedName>
        <fullName evidence="6">O-antigen ligase-related domain-containing protein</fullName>
    </recommendedName>
</protein>
<organism evidence="7 8">
    <name type="scientific">Candidatus Magasanikbacteria bacterium RIFCSPHIGHO2_02_FULL_50_9b</name>
    <dbReference type="NCBI Taxonomy" id="1798682"/>
    <lineage>
        <taxon>Bacteria</taxon>
        <taxon>Candidatus Magasanikiibacteriota</taxon>
    </lineage>
</organism>
<sequence length="735" mass="81492">MNHSEKTGRELIAQILIYASLITPLIVATGAAIFPFVFPKVIFFEIIVGLLAATMIPLIVQHEHYRVKNYYTSLVGVYAVALVLTGIFALNPERAFWSNFERMTGIVYILVCIAFSLLIASFFSATPHKIKYFLSYSVVISVIVSLAGLYQKIDPSFLMGQADRVGGTFGNPIYLGAFAAQFFLIAAYFAYTHRRQIGGRWYALAALINLLALYYSGTRSALLGLGVAAVVIGVAVSRHLWRGAYHKYIVGSWVLCGVAAILLFSVPLVKPGAYDRFPLLERATRLTLMGSASTRFIAWDIAIKGFKERPILGWGPENFYYVFNKLYNPESLKFGLYETWFDHAHNAVFDVLVTQGLVGITLYLAQYLIIFWMCFKTRGATTDDALLSVVFAAIFVLHFIHNIFVFDHPGSFVEFYAFAGIVVARYAATRRVGAPLAPVAQNAIPFYGAVVLTVLPVLLTVYITVPSLRQNYLDFSAQVAAQKDLVLAQKYFERAIAINGPHTGDVLLDSGRVAQKIPQRVQGKAFFEIPEYRIFFEFGVNNLKKLLSNVDPQSELGALMLGQLLTGAAELGSSSALHEADKAFQLAAQLSPRRQQVFFSWSRIKIMLNQHDAAIKMLTEAVNSEPSAPIGHWYLALALGDGNPKAAAAELDLLRELEYPIDAAPYRLPSAMIFARAGRFEDAAKLFELALQDPTTVPWDAAIAVEADEVFLKTSRVAASKKLHLTFPQFFKNKK</sequence>
<dbReference type="SUPFAM" id="SSF48452">
    <property type="entry name" value="TPR-like"/>
    <property type="match status" value="1"/>
</dbReference>
<evidence type="ECO:0000256" key="5">
    <source>
        <dbReference type="SAM" id="Phobius"/>
    </source>
</evidence>
<dbReference type="Gene3D" id="1.25.40.10">
    <property type="entry name" value="Tetratricopeptide repeat domain"/>
    <property type="match status" value="1"/>
</dbReference>
<feature type="transmembrane region" description="Helical" evidence="5">
    <location>
        <begin position="132"/>
        <end position="153"/>
    </location>
</feature>
<feature type="transmembrane region" description="Helical" evidence="5">
    <location>
        <begin position="385"/>
        <end position="404"/>
    </location>
</feature>
<dbReference type="Proteomes" id="UP000176532">
    <property type="component" value="Unassembled WGS sequence"/>
</dbReference>
<dbReference type="InterPro" id="IPR011990">
    <property type="entry name" value="TPR-like_helical_dom_sf"/>
</dbReference>
<feature type="transmembrane region" description="Helical" evidence="5">
    <location>
        <begin position="221"/>
        <end position="241"/>
    </location>
</feature>
<evidence type="ECO:0000313" key="7">
    <source>
        <dbReference type="EMBL" id="OGH67730.1"/>
    </source>
</evidence>
<evidence type="ECO:0000313" key="8">
    <source>
        <dbReference type="Proteomes" id="UP000176532"/>
    </source>
</evidence>
<gene>
    <name evidence="7" type="ORF">A3C15_04285</name>
</gene>
<evidence type="ECO:0000259" key="6">
    <source>
        <dbReference type="Pfam" id="PF04932"/>
    </source>
</evidence>
<dbReference type="Pfam" id="PF04932">
    <property type="entry name" value="Wzy_C"/>
    <property type="match status" value="1"/>
</dbReference>
<accession>A0A1F6M822</accession>
<evidence type="ECO:0000256" key="1">
    <source>
        <dbReference type="ARBA" id="ARBA00004141"/>
    </source>
</evidence>
<name>A0A1F6M822_9BACT</name>
<feature type="transmembrane region" description="Helical" evidence="5">
    <location>
        <begin position="42"/>
        <end position="60"/>
    </location>
</feature>
<feature type="transmembrane region" description="Helical" evidence="5">
    <location>
        <begin position="352"/>
        <end position="373"/>
    </location>
</feature>
<feature type="transmembrane region" description="Helical" evidence="5">
    <location>
        <begin position="198"/>
        <end position="215"/>
    </location>
</feature>
<evidence type="ECO:0000256" key="2">
    <source>
        <dbReference type="ARBA" id="ARBA00022692"/>
    </source>
</evidence>
<dbReference type="AlphaFoldDB" id="A0A1F6M822"/>
<keyword evidence="4 5" id="KW-0472">Membrane</keyword>
<reference evidence="7 8" key="1">
    <citation type="journal article" date="2016" name="Nat. Commun.">
        <title>Thousands of microbial genomes shed light on interconnected biogeochemical processes in an aquifer system.</title>
        <authorList>
            <person name="Anantharaman K."/>
            <person name="Brown C.T."/>
            <person name="Hug L.A."/>
            <person name="Sharon I."/>
            <person name="Castelle C.J."/>
            <person name="Probst A.J."/>
            <person name="Thomas B.C."/>
            <person name="Singh A."/>
            <person name="Wilkins M.J."/>
            <person name="Karaoz U."/>
            <person name="Brodie E.L."/>
            <person name="Williams K.H."/>
            <person name="Hubbard S.S."/>
            <person name="Banfield J.F."/>
        </authorList>
    </citation>
    <scope>NUCLEOTIDE SEQUENCE [LARGE SCALE GENOMIC DNA]</scope>
</reference>
<keyword evidence="2 5" id="KW-0812">Transmembrane</keyword>
<feature type="transmembrane region" description="Helical" evidence="5">
    <location>
        <begin position="410"/>
        <end position="428"/>
    </location>
</feature>
<evidence type="ECO:0000256" key="4">
    <source>
        <dbReference type="ARBA" id="ARBA00023136"/>
    </source>
</evidence>
<feature type="transmembrane region" description="Helical" evidence="5">
    <location>
        <begin position="248"/>
        <end position="269"/>
    </location>
</feature>
<comment type="subcellular location">
    <subcellularLocation>
        <location evidence="1">Membrane</location>
        <topology evidence="1">Multi-pass membrane protein</topology>
    </subcellularLocation>
</comment>
<dbReference type="PANTHER" id="PTHR37422:SF13">
    <property type="entry name" value="LIPOPOLYSACCHARIDE BIOSYNTHESIS PROTEIN PA4999-RELATED"/>
    <property type="match status" value="1"/>
</dbReference>
<dbReference type="PANTHER" id="PTHR37422">
    <property type="entry name" value="TEICHURONIC ACID BIOSYNTHESIS PROTEIN TUAE"/>
    <property type="match status" value="1"/>
</dbReference>